<dbReference type="GO" id="GO:0004190">
    <property type="term" value="F:aspartic-type endopeptidase activity"/>
    <property type="evidence" value="ECO:0007669"/>
    <property type="project" value="InterPro"/>
</dbReference>
<reference evidence="2" key="1">
    <citation type="submission" date="2018-12" db="EMBL/GenBank/DDBJ databases">
        <title>Tengunoibacter tsumagoiensis gen. nov., sp. nov., Dictyobacter kobayashii sp. nov., D. alpinus sp. nov., and D. joshuensis sp. nov. and description of Dictyobacteraceae fam. nov. within the order Ktedonobacterales isolated from Tengu-no-mugimeshi.</title>
        <authorList>
            <person name="Wang C.M."/>
            <person name="Zheng Y."/>
            <person name="Sakai Y."/>
            <person name="Toyoda A."/>
            <person name="Minakuchi Y."/>
            <person name="Abe K."/>
            <person name="Yokota A."/>
            <person name="Yabe S."/>
        </authorList>
    </citation>
    <scope>NUCLEOTIDE SEQUENCE [LARGE SCALE GENOMIC DNA]</scope>
    <source>
        <strain evidence="2">S-27</strain>
    </source>
</reference>
<evidence type="ECO:0008006" key="3">
    <source>
        <dbReference type="Google" id="ProtNLM"/>
    </source>
</evidence>
<dbReference type="GO" id="GO:0006508">
    <property type="term" value="P:proteolysis"/>
    <property type="evidence" value="ECO:0007669"/>
    <property type="project" value="InterPro"/>
</dbReference>
<name>A0A401ZR76_9CHLR</name>
<dbReference type="Gene3D" id="2.40.70.10">
    <property type="entry name" value="Acid Proteases"/>
    <property type="match status" value="1"/>
</dbReference>
<dbReference type="RefSeq" id="WP_126601761.1">
    <property type="nucleotide sequence ID" value="NZ_BIFQ01000002.1"/>
</dbReference>
<dbReference type="InterPro" id="IPR001969">
    <property type="entry name" value="Aspartic_peptidase_AS"/>
</dbReference>
<dbReference type="Proteomes" id="UP000287224">
    <property type="component" value="Unassembled WGS sequence"/>
</dbReference>
<accession>A0A401ZR76</accession>
<evidence type="ECO:0000313" key="2">
    <source>
        <dbReference type="Proteomes" id="UP000287224"/>
    </source>
</evidence>
<dbReference type="InterPro" id="IPR021109">
    <property type="entry name" value="Peptidase_aspartic_dom_sf"/>
</dbReference>
<dbReference type="PROSITE" id="PS00141">
    <property type="entry name" value="ASP_PROTEASE"/>
    <property type="match status" value="1"/>
</dbReference>
<organism evidence="1 2">
    <name type="scientific">Dictyobacter aurantiacus</name>
    <dbReference type="NCBI Taxonomy" id="1936993"/>
    <lineage>
        <taxon>Bacteria</taxon>
        <taxon>Bacillati</taxon>
        <taxon>Chloroflexota</taxon>
        <taxon>Ktedonobacteria</taxon>
        <taxon>Ktedonobacterales</taxon>
        <taxon>Dictyobacteraceae</taxon>
        <taxon>Dictyobacter</taxon>
    </lineage>
</organism>
<proteinExistence type="predicted"/>
<comment type="caution">
    <text evidence="1">The sequence shown here is derived from an EMBL/GenBank/DDBJ whole genome shotgun (WGS) entry which is preliminary data.</text>
</comment>
<gene>
    <name evidence="1" type="ORF">KDAU_67020</name>
</gene>
<protein>
    <recommendedName>
        <fullName evidence="3">Peptidase A2 domain-containing protein</fullName>
    </recommendedName>
</protein>
<evidence type="ECO:0000313" key="1">
    <source>
        <dbReference type="EMBL" id="GCE09373.1"/>
    </source>
</evidence>
<keyword evidence="2" id="KW-1185">Reference proteome</keyword>
<dbReference type="OrthoDB" id="145741at2"/>
<dbReference type="EMBL" id="BIFQ01000002">
    <property type="protein sequence ID" value="GCE09373.1"/>
    <property type="molecule type" value="Genomic_DNA"/>
</dbReference>
<sequence>MGKTAVTVPLYIMKNRPFIDVSFRTDDCQPRKARCWLDTGGGAVIITEHLAQELGVVYKRHDVELVPARLPALSIDEIQLDLTRVPTFVALGQQTIQGEEGIEVFCGAPLLSKFYLIFDYPQQQFTLISPDHAPRSAGVCLPVGIQATSHFPRVEVQIGRDIYGMLLDTGASKTMVSQTVIDAWVSQNPSVLKVEASSTFLDEMQEIKDEQTAYISHLTWGPYHIDDLSIVSRPAGVFEQALSQMTSEPVIGALAGDVLSQFRCEIDYAASFLYLHRSRGAN</sequence>
<dbReference type="SUPFAM" id="SSF50630">
    <property type="entry name" value="Acid proteases"/>
    <property type="match status" value="1"/>
</dbReference>
<dbReference type="AlphaFoldDB" id="A0A401ZR76"/>